<dbReference type="Gene3D" id="3.40.50.720">
    <property type="entry name" value="NAD(P)-binding Rossmann-like Domain"/>
    <property type="match status" value="1"/>
</dbReference>
<dbReference type="SMART" id="SM00984">
    <property type="entry name" value="UDPG_MGDP_dh_C"/>
    <property type="match status" value="1"/>
</dbReference>
<dbReference type="PIRSF" id="PIRSF500134">
    <property type="entry name" value="UDPglc_DH_bac"/>
    <property type="match status" value="1"/>
</dbReference>
<dbReference type="AlphaFoldDB" id="A0A2H0BT26"/>
<name>A0A2H0BT26_9BACT</name>
<sequence length="199" mass="22217">VEEVAVGIGADPRIGRDFLRAGLGWGGSCFPKDVRAILHTASTVQQEMPIVRAAIEMNARAKTRVVERLEAALGSLQDKNISLLGLSFKNNTDDTRESAAIEIMKRMAEKGAHVRAYDPEAKVQEETLFELFERAPDPYAATQDADALVIATEWDEFRSLDLARLRTLMKGDIVMDARNLLHPEEAQKMGFRYFRIGRA</sequence>
<dbReference type="InterPro" id="IPR017476">
    <property type="entry name" value="UDP-Glc/GDP-Man"/>
</dbReference>
<dbReference type="GO" id="GO:0051287">
    <property type="term" value="F:NAD binding"/>
    <property type="evidence" value="ECO:0007669"/>
    <property type="project" value="InterPro"/>
</dbReference>
<evidence type="ECO:0000256" key="1">
    <source>
        <dbReference type="PIRSR" id="PIRSR500134-1"/>
    </source>
</evidence>
<dbReference type="SUPFAM" id="SSF52413">
    <property type="entry name" value="UDP-glucose/GDP-mannose dehydrogenase C-terminal domain"/>
    <property type="match status" value="1"/>
</dbReference>
<dbReference type="Proteomes" id="UP000231581">
    <property type="component" value="Unassembled WGS sequence"/>
</dbReference>
<proteinExistence type="predicted"/>
<dbReference type="GO" id="GO:0003979">
    <property type="term" value="F:UDP-glucose 6-dehydrogenase activity"/>
    <property type="evidence" value="ECO:0007669"/>
    <property type="project" value="InterPro"/>
</dbReference>
<protein>
    <submittedName>
        <fullName evidence="5">UDP-glucose 6-dehydrogenase</fullName>
    </submittedName>
</protein>
<evidence type="ECO:0000256" key="3">
    <source>
        <dbReference type="PIRSR" id="PIRSR500134-3"/>
    </source>
</evidence>
<feature type="binding site" evidence="3">
    <location>
        <position position="96"/>
    </location>
    <ligand>
        <name>NAD(+)</name>
        <dbReference type="ChEBI" id="CHEBI:57540"/>
    </ligand>
</feature>
<feature type="active site" description="Nucleophile" evidence="1">
    <location>
        <position position="29"/>
    </location>
</feature>
<feature type="binding site" evidence="2">
    <location>
        <position position="26"/>
    </location>
    <ligand>
        <name>substrate</name>
    </ligand>
</feature>
<dbReference type="InterPro" id="IPR014027">
    <property type="entry name" value="UDP-Glc/GDP-Man_DH_C"/>
</dbReference>
<dbReference type="Pfam" id="PF03720">
    <property type="entry name" value="UDPG_MGDP_dh_C"/>
    <property type="match status" value="1"/>
</dbReference>
<dbReference type="PANTHER" id="PTHR43750:SF3">
    <property type="entry name" value="UDP-GLUCOSE 6-DEHYDROGENASE TUAD"/>
    <property type="match status" value="1"/>
</dbReference>
<feature type="binding site" evidence="2">
    <location>
        <position position="89"/>
    </location>
    <ligand>
        <name>substrate</name>
    </ligand>
</feature>
<evidence type="ECO:0000313" key="6">
    <source>
        <dbReference type="Proteomes" id="UP000231581"/>
    </source>
</evidence>
<evidence type="ECO:0000259" key="4">
    <source>
        <dbReference type="SMART" id="SM00984"/>
    </source>
</evidence>
<accession>A0A2H0BT26</accession>
<organism evidence="5 6">
    <name type="scientific">Candidatus Uhrbacteria bacterium CG22_combo_CG10-13_8_21_14_all_47_17</name>
    <dbReference type="NCBI Taxonomy" id="1975041"/>
    <lineage>
        <taxon>Bacteria</taxon>
        <taxon>Candidatus Uhriibacteriota</taxon>
    </lineage>
</organism>
<feature type="non-terminal residue" evidence="5">
    <location>
        <position position="1"/>
    </location>
</feature>
<gene>
    <name evidence="5" type="ORF">COX00_04740</name>
</gene>
<dbReference type="InterPro" id="IPR036220">
    <property type="entry name" value="UDP-Glc/GDP-Man_DH_C_sf"/>
</dbReference>
<dbReference type="EMBL" id="PCSZ01000078">
    <property type="protein sequence ID" value="PIP60200.1"/>
    <property type="molecule type" value="Genomic_DNA"/>
</dbReference>
<dbReference type="GO" id="GO:0000271">
    <property type="term" value="P:polysaccharide biosynthetic process"/>
    <property type="evidence" value="ECO:0007669"/>
    <property type="project" value="InterPro"/>
</dbReference>
<evidence type="ECO:0000256" key="2">
    <source>
        <dbReference type="PIRSR" id="PIRSR500134-2"/>
    </source>
</evidence>
<feature type="binding site" evidence="2">
    <location>
        <begin position="18"/>
        <end position="22"/>
    </location>
    <ligand>
        <name>substrate</name>
    </ligand>
</feature>
<dbReference type="SUPFAM" id="SSF48179">
    <property type="entry name" value="6-phosphogluconate dehydrogenase C-terminal domain-like"/>
    <property type="match status" value="1"/>
</dbReference>
<feature type="domain" description="UDP-glucose/GDP-mannose dehydrogenase C-terminal" evidence="4">
    <location>
        <begin position="82"/>
        <end position="183"/>
    </location>
</feature>
<dbReference type="InterPro" id="IPR014026">
    <property type="entry name" value="UDP-Glc/GDP-Man_DH_dimer"/>
</dbReference>
<dbReference type="InterPro" id="IPR008927">
    <property type="entry name" value="6-PGluconate_DH-like_C_sf"/>
</dbReference>
<feature type="binding site" evidence="3">
    <location>
        <position position="32"/>
    </location>
    <ligand>
        <name>NAD(+)</name>
        <dbReference type="ChEBI" id="CHEBI:57540"/>
    </ligand>
</feature>
<reference evidence="5 6" key="1">
    <citation type="submission" date="2017-09" db="EMBL/GenBank/DDBJ databases">
        <title>Depth-based differentiation of microbial function through sediment-hosted aquifers and enrichment of novel symbionts in the deep terrestrial subsurface.</title>
        <authorList>
            <person name="Probst A.J."/>
            <person name="Ladd B."/>
            <person name="Jarett J.K."/>
            <person name="Geller-Mcgrath D.E."/>
            <person name="Sieber C.M."/>
            <person name="Emerson J.B."/>
            <person name="Anantharaman K."/>
            <person name="Thomas B.C."/>
            <person name="Malmstrom R."/>
            <person name="Stieglmeier M."/>
            <person name="Klingl A."/>
            <person name="Woyke T."/>
            <person name="Ryan C.M."/>
            <person name="Banfield J.F."/>
        </authorList>
    </citation>
    <scope>NUCLEOTIDE SEQUENCE [LARGE SCALE GENOMIC DNA]</scope>
    <source>
        <strain evidence="5">CG22_combo_CG10-13_8_21_14_all_47_17</strain>
    </source>
</reference>
<dbReference type="PIRSF" id="PIRSF000124">
    <property type="entry name" value="UDPglc_GDPman_dh"/>
    <property type="match status" value="1"/>
</dbReference>
<comment type="caution">
    <text evidence="5">The sequence shown here is derived from an EMBL/GenBank/DDBJ whole genome shotgun (WGS) entry which is preliminary data.</text>
</comment>
<dbReference type="Pfam" id="PF00984">
    <property type="entry name" value="UDPG_MGDP_dh"/>
    <property type="match status" value="1"/>
</dbReference>
<dbReference type="InterPro" id="IPR028357">
    <property type="entry name" value="UDPglc_DH_bac"/>
</dbReference>
<keyword evidence="3" id="KW-0520">NAD</keyword>
<dbReference type="PANTHER" id="PTHR43750">
    <property type="entry name" value="UDP-GLUCOSE 6-DEHYDROGENASE TUAD"/>
    <property type="match status" value="1"/>
</dbReference>
<evidence type="ECO:0000313" key="5">
    <source>
        <dbReference type="EMBL" id="PIP60200.1"/>
    </source>
</evidence>